<reference evidence="2 3" key="1">
    <citation type="submission" date="2017-08" db="EMBL/GenBank/DDBJ databases">
        <title>WGS of Clinical strains of the CDC Group NO-1 linked to zoonotic infections in humans.</title>
        <authorList>
            <person name="Bernier A.-M."/>
            <person name="Bernard K."/>
        </authorList>
    </citation>
    <scope>NUCLEOTIDE SEQUENCE [LARGE SCALE GENOMIC DNA]</scope>
    <source>
        <strain evidence="2 3">NML79-0751</strain>
    </source>
</reference>
<sequence>MTNAAPRIVLDTNVVLSALLFSNGRLAWLRHAWQRGQLHPLVCKPTASELLRVLAYPKFNLSAQQQQDLLADFLPYAQVVQLPEVWPELPACRDEKDQVFLVLAHVGQAQALITGDADLLALREAFPAGWILTPEAWAMQHGMAG</sequence>
<dbReference type="InterPro" id="IPR002716">
    <property type="entry name" value="PIN_dom"/>
</dbReference>
<proteinExistence type="predicted"/>
<dbReference type="EMBL" id="NSJD01000001">
    <property type="protein sequence ID" value="PAT41491.1"/>
    <property type="molecule type" value="Genomic_DNA"/>
</dbReference>
<feature type="domain" description="PIN" evidence="1">
    <location>
        <begin position="7"/>
        <end position="117"/>
    </location>
</feature>
<dbReference type="RefSeq" id="WP_095555943.1">
    <property type="nucleotide sequence ID" value="NZ_NSJD01000001.1"/>
</dbReference>
<evidence type="ECO:0000313" key="2">
    <source>
        <dbReference type="EMBL" id="PAT41491.1"/>
    </source>
</evidence>
<dbReference type="InterPro" id="IPR002850">
    <property type="entry name" value="PIN_toxin-like"/>
</dbReference>
<dbReference type="Proteomes" id="UP000218644">
    <property type="component" value="Unassembled WGS sequence"/>
</dbReference>
<organism evidence="2 3">
    <name type="scientific">Vandammella animalimorsus</name>
    <dbReference type="NCBI Taxonomy" id="2029117"/>
    <lineage>
        <taxon>Bacteria</taxon>
        <taxon>Pseudomonadati</taxon>
        <taxon>Pseudomonadota</taxon>
        <taxon>Betaproteobacteria</taxon>
        <taxon>Burkholderiales</taxon>
        <taxon>Comamonadaceae</taxon>
        <taxon>Vandammella</taxon>
    </lineage>
</organism>
<dbReference type="SUPFAM" id="SSF88723">
    <property type="entry name" value="PIN domain-like"/>
    <property type="match status" value="1"/>
</dbReference>
<dbReference type="PANTHER" id="PTHR34610">
    <property type="entry name" value="SSL7007 PROTEIN"/>
    <property type="match status" value="1"/>
</dbReference>
<dbReference type="Pfam" id="PF13470">
    <property type="entry name" value="PIN_3"/>
    <property type="match status" value="1"/>
</dbReference>
<comment type="caution">
    <text evidence="2">The sequence shown here is derived from an EMBL/GenBank/DDBJ whole genome shotgun (WGS) entry which is preliminary data.</text>
</comment>
<dbReference type="PANTHER" id="PTHR34610:SF4">
    <property type="entry name" value="SLL8027 PROTEIN"/>
    <property type="match status" value="1"/>
</dbReference>
<dbReference type="AlphaFoldDB" id="A0A2A2AUT6"/>
<protein>
    <submittedName>
        <fullName evidence="2">Putative toxin-antitoxin system toxin component, PIN family</fullName>
    </submittedName>
</protein>
<accession>A0A2A2AUT6</accession>
<dbReference type="InterPro" id="IPR029060">
    <property type="entry name" value="PIN-like_dom_sf"/>
</dbReference>
<dbReference type="NCBIfam" id="TIGR00305">
    <property type="entry name" value="putative toxin-antitoxin system toxin component, PIN family"/>
    <property type="match status" value="1"/>
</dbReference>
<evidence type="ECO:0000259" key="1">
    <source>
        <dbReference type="Pfam" id="PF13470"/>
    </source>
</evidence>
<evidence type="ECO:0000313" key="3">
    <source>
        <dbReference type="Proteomes" id="UP000218644"/>
    </source>
</evidence>
<name>A0A2A2AUT6_9BURK</name>
<gene>
    <name evidence="2" type="ORF">CK623_00695</name>
</gene>